<evidence type="ECO:0000313" key="2">
    <source>
        <dbReference type="Proteomes" id="UP000276133"/>
    </source>
</evidence>
<protein>
    <submittedName>
        <fullName evidence="1">Uncharacterized protein</fullName>
    </submittedName>
</protein>
<comment type="caution">
    <text evidence="1">The sequence shown here is derived from an EMBL/GenBank/DDBJ whole genome shotgun (WGS) entry which is preliminary data.</text>
</comment>
<evidence type="ECO:0000313" key="1">
    <source>
        <dbReference type="EMBL" id="RNA34834.1"/>
    </source>
</evidence>
<keyword evidence="2" id="KW-1185">Reference proteome</keyword>
<dbReference type="EMBL" id="REGN01001408">
    <property type="protein sequence ID" value="RNA34834.1"/>
    <property type="molecule type" value="Genomic_DNA"/>
</dbReference>
<dbReference type="Proteomes" id="UP000276133">
    <property type="component" value="Unassembled WGS sequence"/>
</dbReference>
<reference evidence="1 2" key="1">
    <citation type="journal article" date="2018" name="Sci. Rep.">
        <title>Genomic signatures of local adaptation to the degree of environmental predictability in rotifers.</title>
        <authorList>
            <person name="Franch-Gras L."/>
            <person name="Hahn C."/>
            <person name="Garcia-Roger E.M."/>
            <person name="Carmona M.J."/>
            <person name="Serra M."/>
            <person name="Gomez A."/>
        </authorList>
    </citation>
    <scope>NUCLEOTIDE SEQUENCE [LARGE SCALE GENOMIC DNA]</scope>
    <source>
        <strain evidence="1">HYR1</strain>
    </source>
</reference>
<proteinExistence type="predicted"/>
<name>A0A3M7SG40_BRAPC</name>
<accession>A0A3M7SG40</accession>
<sequence length="101" mass="11774">MNGDKKLDVLPLPFANGNFFFNLSKNAIFNQKPFCSPETGHRRINRIFLYLGVHRRPRQLGYEFDLKSSRISSNSLLKLFFSQQNFNKPTQKSFSEITLQS</sequence>
<organism evidence="1 2">
    <name type="scientific">Brachionus plicatilis</name>
    <name type="common">Marine rotifer</name>
    <name type="synonym">Brachionus muelleri</name>
    <dbReference type="NCBI Taxonomy" id="10195"/>
    <lineage>
        <taxon>Eukaryota</taxon>
        <taxon>Metazoa</taxon>
        <taxon>Spiralia</taxon>
        <taxon>Gnathifera</taxon>
        <taxon>Rotifera</taxon>
        <taxon>Eurotatoria</taxon>
        <taxon>Monogononta</taxon>
        <taxon>Pseudotrocha</taxon>
        <taxon>Ploima</taxon>
        <taxon>Brachionidae</taxon>
        <taxon>Brachionus</taxon>
    </lineage>
</organism>
<gene>
    <name evidence="1" type="ORF">BpHYR1_045248</name>
</gene>
<dbReference type="AlphaFoldDB" id="A0A3M7SG40"/>